<gene>
    <name evidence="16" type="ORF">E6C55_05115</name>
</gene>
<keyword evidence="17" id="KW-1185">Reference proteome</keyword>
<evidence type="ECO:0000256" key="6">
    <source>
        <dbReference type="ARBA" id="ARBA00022989"/>
    </source>
</evidence>
<evidence type="ECO:0000256" key="10">
    <source>
        <dbReference type="PROSITE-ProRule" id="PRU00284"/>
    </source>
</evidence>
<keyword evidence="2" id="KW-1003">Cell membrane</keyword>
<dbReference type="SMART" id="SM00283">
    <property type="entry name" value="MA"/>
    <property type="match status" value="1"/>
</dbReference>
<reference evidence="16 17" key="1">
    <citation type="submission" date="2019-04" db="EMBL/GenBank/DDBJ databases">
        <title>Cohnella sp. nov. isolated from preserved vegetables.</title>
        <authorList>
            <person name="Lin S.-Y."/>
            <person name="Hung M.-H."/>
            <person name="Young C.-C."/>
        </authorList>
    </citation>
    <scope>NUCLEOTIDE SEQUENCE [LARGE SCALE GENOMIC DNA]</scope>
    <source>
        <strain evidence="16 17">CC-MHH1044</strain>
    </source>
</reference>
<dbReference type="Pfam" id="PF02743">
    <property type="entry name" value="dCache_1"/>
    <property type="match status" value="1"/>
</dbReference>
<keyword evidence="4" id="KW-0145">Chemotaxis</keyword>
<evidence type="ECO:0000256" key="13">
    <source>
        <dbReference type="SAM" id="Phobius"/>
    </source>
</evidence>
<feature type="domain" description="Methyl-accepting transducer" evidence="14">
    <location>
        <begin position="372"/>
        <end position="608"/>
    </location>
</feature>
<feature type="compositionally biased region" description="Polar residues" evidence="12">
    <location>
        <begin position="372"/>
        <end position="386"/>
    </location>
</feature>
<dbReference type="PROSITE" id="PS50885">
    <property type="entry name" value="HAMP"/>
    <property type="match status" value="1"/>
</dbReference>
<comment type="caution">
    <text evidence="16">The sequence shown here is derived from an EMBL/GenBank/DDBJ whole genome shotgun (WGS) entry which is preliminary data.</text>
</comment>
<dbReference type="PANTHER" id="PTHR32089:SF114">
    <property type="entry name" value="METHYL-ACCEPTING CHEMOTAXIS PROTEIN MCPB"/>
    <property type="match status" value="1"/>
</dbReference>
<dbReference type="InterPro" id="IPR004089">
    <property type="entry name" value="MCPsignal_dom"/>
</dbReference>
<feature type="domain" description="HAMP" evidence="15">
    <location>
        <begin position="301"/>
        <end position="353"/>
    </location>
</feature>
<evidence type="ECO:0000256" key="2">
    <source>
        <dbReference type="ARBA" id="ARBA00022475"/>
    </source>
</evidence>
<dbReference type="PROSITE" id="PS50111">
    <property type="entry name" value="CHEMOTAXIS_TRANSDUC_2"/>
    <property type="match status" value="1"/>
</dbReference>
<feature type="coiled-coil region" evidence="11">
    <location>
        <begin position="615"/>
        <end position="642"/>
    </location>
</feature>
<dbReference type="EMBL" id="SSOB01000005">
    <property type="protein sequence ID" value="THF83237.1"/>
    <property type="molecule type" value="Genomic_DNA"/>
</dbReference>
<feature type="region of interest" description="Disordered" evidence="12">
    <location>
        <begin position="363"/>
        <end position="386"/>
    </location>
</feature>
<dbReference type="CDD" id="cd06225">
    <property type="entry name" value="HAMP"/>
    <property type="match status" value="1"/>
</dbReference>
<dbReference type="Gene3D" id="1.10.287.950">
    <property type="entry name" value="Methyl-accepting chemotaxis protein"/>
    <property type="match status" value="1"/>
</dbReference>
<evidence type="ECO:0000313" key="16">
    <source>
        <dbReference type="EMBL" id="THF83237.1"/>
    </source>
</evidence>
<organism evidence="16 17">
    <name type="scientific">Cohnella fermenti</name>
    <dbReference type="NCBI Taxonomy" id="2565925"/>
    <lineage>
        <taxon>Bacteria</taxon>
        <taxon>Bacillati</taxon>
        <taxon>Bacillota</taxon>
        <taxon>Bacilli</taxon>
        <taxon>Bacillales</taxon>
        <taxon>Paenibacillaceae</taxon>
        <taxon>Cohnella</taxon>
    </lineage>
</organism>
<evidence type="ECO:0000256" key="1">
    <source>
        <dbReference type="ARBA" id="ARBA00004651"/>
    </source>
</evidence>
<dbReference type="InterPro" id="IPR029151">
    <property type="entry name" value="Sensor-like_sf"/>
</dbReference>
<evidence type="ECO:0000313" key="17">
    <source>
        <dbReference type="Proteomes" id="UP000310636"/>
    </source>
</evidence>
<dbReference type="CDD" id="cd18773">
    <property type="entry name" value="PDC1_HK_sensor"/>
    <property type="match status" value="1"/>
</dbReference>
<dbReference type="RefSeq" id="WP_136368717.1">
    <property type="nucleotide sequence ID" value="NZ_SSOB01000005.1"/>
</dbReference>
<dbReference type="Gene3D" id="3.30.450.20">
    <property type="entry name" value="PAS domain"/>
    <property type="match status" value="2"/>
</dbReference>
<evidence type="ECO:0000256" key="3">
    <source>
        <dbReference type="ARBA" id="ARBA00022481"/>
    </source>
</evidence>
<sequence length="658" mass="70957">MSNLQKVFSNFKVKLTVAFVAILVVPAAAVGILAIESSKSELRDQMMIGASSSVELLDSIIDQFIEPKLNDVEYYSSALHSSLYTNGATPELNAILKEYMHLHPEASSMLVGTESGLFIREPAQEMAADYDPRTRDWYTEAMANPDVPYISPPFTSAASGVVTITVTKATSDRSGVVGVGLNLDELKQQAEKVRVGTEGYAVLLDSSRKYISHPNEAAGDEAVEEFWGRIYERNSDSFDYRLNGRDKHMTYTTNERTGWKIAGTMFSSEVNDSLRPIFYNTLWTILGCVVVGAVLIWAAMRSIIGPIRRLKISAERVSQGDLTTSIRIDSHDEIGALGQAFDGMQTSLRELIKSVGASAEQVSSSSEELTASAKQTSEAGEQVSSAVQEIASGAERQNIAIDANVGSLEEIALGVGRIAEKSAAVAELAAQSSAQADEGGEAVRQTVSQMHAISESVAASNRIVRELHERTQAIEEISEAIRDIASQTNLLSLNAAIEAARAGEQGKGFAVVAGAVRKLAEQSAASAERIFDLITEIRQGTDRSVATMDKVSREVDSGLRDSEETIRKFDRIISDMKETTPQIEDISATAEQIAAGIQEVSSGAKELAIIATGNAATSEQVAASAEEQLAAMEEISSSAEALSRMSEELRSLIRKFRY</sequence>
<accession>A0A4V3WGA0</accession>
<evidence type="ECO:0000256" key="11">
    <source>
        <dbReference type="SAM" id="Coils"/>
    </source>
</evidence>
<dbReference type="CDD" id="cd11386">
    <property type="entry name" value="MCP_signal"/>
    <property type="match status" value="1"/>
</dbReference>
<dbReference type="CDD" id="cd12912">
    <property type="entry name" value="PDC2_MCP_like"/>
    <property type="match status" value="1"/>
</dbReference>
<dbReference type="OrthoDB" id="243053at2"/>
<dbReference type="Pfam" id="PF00672">
    <property type="entry name" value="HAMP"/>
    <property type="match status" value="1"/>
</dbReference>
<evidence type="ECO:0000256" key="9">
    <source>
        <dbReference type="ARBA" id="ARBA00029447"/>
    </source>
</evidence>
<keyword evidence="3" id="KW-0488">Methylation</keyword>
<dbReference type="GO" id="GO:0006935">
    <property type="term" value="P:chemotaxis"/>
    <property type="evidence" value="ECO:0007669"/>
    <property type="project" value="UniProtKB-KW"/>
</dbReference>
<dbReference type="GO" id="GO:0007165">
    <property type="term" value="P:signal transduction"/>
    <property type="evidence" value="ECO:0007669"/>
    <property type="project" value="UniProtKB-KW"/>
</dbReference>
<evidence type="ECO:0000256" key="4">
    <source>
        <dbReference type="ARBA" id="ARBA00022500"/>
    </source>
</evidence>
<name>A0A4V3WGA0_9BACL</name>
<keyword evidence="11" id="KW-0175">Coiled coil</keyword>
<protein>
    <submittedName>
        <fullName evidence="16">Methyl-accepting chemotaxis protein</fullName>
    </submittedName>
</protein>
<comment type="similarity">
    <text evidence="9">Belongs to the methyl-accepting chemotaxis (MCP) protein family.</text>
</comment>
<evidence type="ECO:0000256" key="8">
    <source>
        <dbReference type="ARBA" id="ARBA00023224"/>
    </source>
</evidence>
<comment type="subcellular location">
    <subcellularLocation>
        <location evidence="1">Cell membrane</location>
        <topology evidence="1">Multi-pass membrane protein</topology>
    </subcellularLocation>
</comment>
<keyword evidence="6 13" id="KW-1133">Transmembrane helix</keyword>
<feature type="transmembrane region" description="Helical" evidence="13">
    <location>
        <begin position="277"/>
        <end position="300"/>
    </location>
</feature>
<dbReference type="SMART" id="SM00304">
    <property type="entry name" value="HAMP"/>
    <property type="match status" value="1"/>
</dbReference>
<evidence type="ECO:0000256" key="7">
    <source>
        <dbReference type="ARBA" id="ARBA00023136"/>
    </source>
</evidence>
<evidence type="ECO:0000259" key="15">
    <source>
        <dbReference type="PROSITE" id="PS50885"/>
    </source>
</evidence>
<dbReference type="PANTHER" id="PTHR32089">
    <property type="entry name" value="METHYL-ACCEPTING CHEMOTAXIS PROTEIN MCPB"/>
    <property type="match status" value="1"/>
</dbReference>
<evidence type="ECO:0000256" key="5">
    <source>
        <dbReference type="ARBA" id="ARBA00022692"/>
    </source>
</evidence>
<evidence type="ECO:0000259" key="14">
    <source>
        <dbReference type="PROSITE" id="PS50111"/>
    </source>
</evidence>
<keyword evidence="8 10" id="KW-0807">Transducer</keyword>
<dbReference type="Proteomes" id="UP000310636">
    <property type="component" value="Unassembled WGS sequence"/>
</dbReference>
<dbReference type="SUPFAM" id="SSF58104">
    <property type="entry name" value="Methyl-accepting chemotaxis protein (MCP) signaling domain"/>
    <property type="match status" value="1"/>
</dbReference>
<keyword evidence="7 13" id="KW-0472">Membrane</keyword>
<dbReference type="AlphaFoldDB" id="A0A4V3WGA0"/>
<evidence type="ECO:0000256" key="12">
    <source>
        <dbReference type="SAM" id="MobiDB-lite"/>
    </source>
</evidence>
<proteinExistence type="inferred from homology"/>
<dbReference type="GO" id="GO:0005886">
    <property type="term" value="C:plasma membrane"/>
    <property type="evidence" value="ECO:0007669"/>
    <property type="project" value="UniProtKB-SubCell"/>
</dbReference>
<dbReference type="InterPro" id="IPR003660">
    <property type="entry name" value="HAMP_dom"/>
</dbReference>
<dbReference type="InterPro" id="IPR033479">
    <property type="entry name" value="dCache_1"/>
</dbReference>
<dbReference type="Pfam" id="PF00015">
    <property type="entry name" value="MCPsignal"/>
    <property type="match status" value="1"/>
</dbReference>
<keyword evidence="5 13" id="KW-0812">Transmembrane</keyword>
<dbReference type="SUPFAM" id="SSF103190">
    <property type="entry name" value="Sensory domain-like"/>
    <property type="match status" value="1"/>
</dbReference>